<dbReference type="OrthoDB" id="5654at2"/>
<evidence type="ECO:0000313" key="1">
    <source>
        <dbReference type="EMBL" id="KIS24885.1"/>
    </source>
</evidence>
<dbReference type="Proteomes" id="UP000032250">
    <property type="component" value="Unassembled WGS sequence"/>
</dbReference>
<dbReference type="RefSeq" id="WP_043032334.1">
    <property type="nucleotide sequence ID" value="NZ_JXSU01000007.1"/>
</dbReference>
<gene>
    <name evidence="1" type="ORF">N495_15340</name>
</gene>
<reference evidence="1 2" key="1">
    <citation type="submission" date="2014-06" db="EMBL/GenBank/DDBJ databases">
        <title>Genome characterization of distinct group I Clostridium botulinum lineages.</title>
        <authorList>
            <person name="Giordani F."/>
            <person name="Anselmo A."/>
            <person name="Fillo S."/>
            <person name="Palozzi A.M."/>
            <person name="Fortunato A."/>
            <person name="Gentile B."/>
            <person name="Ciammaruconi A."/>
            <person name="Anniballi F."/>
            <person name="De Medici D."/>
            <person name="Lista F."/>
        </authorList>
    </citation>
    <scope>NUCLEOTIDE SEQUENCE [LARGE SCALE GENOMIC DNA]</scope>
    <source>
        <strain evidence="1 2">B2 450</strain>
    </source>
</reference>
<dbReference type="CDD" id="cd08054">
    <property type="entry name" value="gp6"/>
    <property type="match status" value="1"/>
</dbReference>
<accession>A0A0D1BWY4</accession>
<dbReference type="InterPro" id="IPR006450">
    <property type="entry name" value="Phage_HK97_gp6-like"/>
</dbReference>
<name>A0A0D1BWY4_CLOBO</name>
<dbReference type="NCBIfam" id="TIGR01560">
    <property type="entry name" value="put_DNA_pack"/>
    <property type="match status" value="1"/>
</dbReference>
<sequence>MTVEEIKDYIIVDDESDNLPEELMEISQIYIDSMVGEGYKQDEKMVKLASLLQRKLCVDMYENRSTEVPQNVKQDRITTSILDKLSNYDGDINV</sequence>
<organism evidence="1 2">
    <name type="scientific">Clostridium botulinum B2 450</name>
    <dbReference type="NCBI Taxonomy" id="1379739"/>
    <lineage>
        <taxon>Bacteria</taxon>
        <taxon>Bacillati</taxon>
        <taxon>Bacillota</taxon>
        <taxon>Clostridia</taxon>
        <taxon>Eubacteriales</taxon>
        <taxon>Clostridiaceae</taxon>
        <taxon>Clostridium</taxon>
    </lineage>
</organism>
<evidence type="ECO:0000313" key="2">
    <source>
        <dbReference type="Proteomes" id="UP000032250"/>
    </source>
</evidence>
<dbReference type="HOGENOM" id="CLU_085951_4_3_9"/>
<dbReference type="EMBL" id="JXSU01000007">
    <property type="protein sequence ID" value="KIS24885.1"/>
    <property type="molecule type" value="Genomic_DNA"/>
</dbReference>
<proteinExistence type="predicted"/>
<dbReference type="AlphaFoldDB" id="A0A0D1BWY4"/>
<dbReference type="PATRIC" id="fig|1379739.3.peg.3462"/>
<comment type="caution">
    <text evidence="1">The sequence shown here is derived from an EMBL/GenBank/DDBJ whole genome shotgun (WGS) entry which is preliminary data.</text>
</comment>
<protein>
    <submittedName>
        <fullName evidence="1">Phage protein (Possible DNA packaging)</fullName>
    </submittedName>
</protein>